<proteinExistence type="predicted"/>
<evidence type="ECO:0000313" key="3">
    <source>
        <dbReference type="Proteomes" id="UP000037069"/>
    </source>
</evidence>
<dbReference type="Proteomes" id="UP000037069">
    <property type="component" value="Unassembled WGS sequence"/>
</dbReference>
<gene>
    <name evidence="2" type="ORF">FF38_10024</name>
</gene>
<keyword evidence="1" id="KW-1133">Transmembrane helix</keyword>
<name>A0A0L0C545_LUCCU</name>
<protein>
    <submittedName>
        <fullName evidence="2">Uncharacterized protein</fullName>
    </submittedName>
</protein>
<dbReference type="EMBL" id="JRES01000975">
    <property type="protein sequence ID" value="KNC26564.1"/>
    <property type="molecule type" value="Genomic_DNA"/>
</dbReference>
<sequence length="767" mass="90336">MSTINDDNILITFDELCQLDKADIAVCVDKYSALRICEKSSAPPSEIYNIWVQKLFKAYDPKEFSCKDWQRIIQHLNKALQEFVKKVNTANNLPIKEVDQWWLDTQDLLKWLETIINLLDMIVMCLIITFVLEVIIKTCKFANKSNIKDLLTIQELLIIVINKSLLTMPINDANDFEGFNRVLTSLCDVGCLISSADIKATIETWRAVVKLSEKFNNCCSNFPVIKIENSSNTEMHWYEKAILGIFKELKQILQLYNRNITSSSDTLLQIAQFYLKILRLLINYSKIQIKTFPASKEFLEIYSFCLHEMWENKNPKIDLFIRKGLYEIFSQINNENSIVECLLQHFKYDVNNFESCELMLDYLKVKMEHCVNNRTNITADDVNVLLKFYNCLFEGPLIFVDKDKYGKILEKFVVLTALDSSYKLHKKLCEYVVDSAWIRAYTSMEILNMYYSYIFKHRKTDTVFKSLEFWIKMWNKLNKSDESLRQYKKLIEILLKTILYHTNTDKLQQNISNKYENIEIILLLSGKETDHCRQYLQTTLVENLNKLQKRHINVTCYTELLNLLEICKLKPQLINHNLQQCILNTFISLFSLADKELQKFREFINKTLRIFYLKHDKQLNDRLLLFLIEHEQQCFTIQSVFLMEFLLQQKPISTKLLQALQNSHIQQTTNLRVLLENTTINKDLIDLKVFQDLNKTLQQSSSPEMDLQQIRKKPRLDKGNFSNIKFILNDLNANTQKLLQIERSTFDANDIALIQVIRNNLDKCLNK</sequence>
<evidence type="ECO:0000313" key="2">
    <source>
        <dbReference type="EMBL" id="KNC26564.1"/>
    </source>
</evidence>
<keyword evidence="1" id="KW-0472">Membrane</keyword>
<dbReference type="OrthoDB" id="8032356at2759"/>
<comment type="caution">
    <text evidence="2">The sequence shown here is derived from an EMBL/GenBank/DDBJ whole genome shotgun (WGS) entry which is preliminary data.</text>
</comment>
<dbReference type="OMA" id="KFLHACK"/>
<accession>A0A0L0C545</accession>
<reference evidence="2 3" key="1">
    <citation type="journal article" date="2015" name="Nat. Commun.">
        <title>Lucilia cuprina genome unlocks parasitic fly biology to underpin future interventions.</title>
        <authorList>
            <person name="Anstead C.A."/>
            <person name="Korhonen P.K."/>
            <person name="Young N.D."/>
            <person name="Hall R.S."/>
            <person name="Jex A.R."/>
            <person name="Murali S.C."/>
            <person name="Hughes D.S."/>
            <person name="Lee S.F."/>
            <person name="Perry T."/>
            <person name="Stroehlein A.J."/>
            <person name="Ansell B.R."/>
            <person name="Breugelmans B."/>
            <person name="Hofmann A."/>
            <person name="Qu J."/>
            <person name="Dugan S."/>
            <person name="Lee S.L."/>
            <person name="Chao H."/>
            <person name="Dinh H."/>
            <person name="Han Y."/>
            <person name="Doddapaneni H.V."/>
            <person name="Worley K.C."/>
            <person name="Muzny D.M."/>
            <person name="Ioannidis P."/>
            <person name="Waterhouse R.M."/>
            <person name="Zdobnov E.M."/>
            <person name="James P.J."/>
            <person name="Bagnall N.H."/>
            <person name="Kotze A.C."/>
            <person name="Gibbs R.A."/>
            <person name="Richards S."/>
            <person name="Batterham P."/>
            <person name="Gasser R.B."/>
        </authorList>
    </citation>
    <scope>NUCLEOTIDE SEQUENCE [LARGE SCALE GENOMIC DNA]</scope>
    <source>
        <strain evidence="2 3">LS</strain>
        <tissue evidence="2">Full body</tissue>
    </source>
</reference>
<keyword evidence="3" id="KW-1185">Reference proteome</keyword>
<feature type="transmembrane region" description="Helical" evidence="1">
    <location>
        <begin position="115"/>
        <end position="136"/>
    </location>
</feature>
<dbReference type="AlphaFoldDB" id="A0A0L0C545"/>
<evidence type="ECO:0000256" key="1">
    <source>
        <dbReference type="SAM" id="Phobius"/>
    </source>
</evidence>
<keyword evidence="1" id="KW-0812">Transmembrane</keyword>
<organism evidence="2 3">
    <name type="scientific">Lucilia cuprina</name>
    <name type="common">Green bottle fly</name>
    <name type="synonym">Australian sheep blowfly</name>
    <dbReference type="NCBI Taxonomy" id="7375"/>
    <lineage>
        <taxon>Eukaryota</taxon>
        <taxon>Metazoa</taxon>
        <taxon>Ecdysozoa</taxon>
        <taxon>Arthropoda</taxon>
        <taxon>Hexapoda</taxon>
        <taxon>Insecta</taxon>
        <taxon>Pterygota</taxon>
        <taxon>Neoptera</taxon>
        <taxon>Endopterygota</taxon>
        <taxon>Diptera</taxon>
        <taxon>Brachycera</taxon>
        <taxon>Muscomorpha</taxon>
        <taxon>Oestroidea</taxon>
        <taxon>Calliphoridae</taxon>
        <taxon>Luciliinae</taxon>
        <taxon>Lucilia</taxon>
    </lineage>
</organism>